<name>A0ABS9QIY4_9HYPH</name>
<evidence type="ECO:0000259" key="5">
    <source>
        <dbReference type="PROSITE" id="PS51007"/>
    </source>
</evidence>
<dbReference type="InterPro" id="IPR036909">
    <property type="entry name" value="Cyt_c-like_dom_sf"/>
</dbReference>
<accession>A0ABS9QIY4</accession>
<keyword evidence="3 4" id="KW-0408">Iron</keyword>
<evidence type="ECO:0000256" key="2">
    <source>
        <dbReference type="ARBA" id="ARBA00022723"/>
    </source>
</evidence>
<keyword evidence="7" id="KW-1185">Reference proteome</keyword>
<evidence type="ECO:0000256" key="4">
    <source>
        <dbReference type="PROSITE-ProRule" id="PRU00433"/>
    </source>
</evidence>
<keyword evidence="2 4" id="KW-0479">Metal-binding</keyword>
<dbReference type="EMBL" id="JAKREW010000024">
    <property type="protein sequence ID" value="MCG7507412.1"/>
    <property type="molecule type" value="Genomic_DNA"/>
</dbReference>
<protein>
    <submittedName>
        <fullName evidence="6">Cytochrome c</fullName>
    </submittedName>
</protein>
<gene>
    <name evidence="6" type="ORF">L4923_20465</name>
</gene>
<dbReference type="SUPFAM" id="SSF46626">
    <property type="entry name" value="Cytochrome c"/>
    <property type="match status" value="2"/>
</dbReference>
<dbReference type="InterPro" id="IPR051459">
    <property type="entry name" value="Cytochrome_c-type_DH"/>
</dbReference>
<dbReference type="Pfam" id="PF00034">
    <property type="entry name" value="Cytochrom_C"/>
    <property type="match status" value="1"/>
</dbReference>
<sequence>MLGKIAGAVVALAAVVAGVGWWLSEPVRLTAGDVLELRPGDATRGKRIFYAGGCTSCHARPKAEGEARLELAGGLELKTEFGTFVAPNISQDKADGIGAWSMEDFANAMMRGVSPAGEHLYPAFPYTSYARMKLSDVADLYAFLKTLPAVPGEAAAPTLSFPFNIRRGIGLWKQFYLNSSPVVALAADASADVLAGRYLVEGPGHCGECHTPRDMFGGTKKAEWLAGAKAAEGGGVVPNITGGEGGIGDWSAADIANYLETGFTPEFDSAGGAMADVQQNMAQLTPEDRAAIAAYLKAIPEHKDGYQAAKPQN</sequence>
<reference evidence="6 7" key="1">
    <citation type="submission" date="2022-02" db="EMBL/GenBank/DDBJ databases">
        <title>Draft genome sequence of Mezorhizobium retamae strain IRAMC:0171 isolated from Retama raetam nodules.</title>
        <authorList>
            <person name="Bengaied R."/>
            <person name="Sbissi I."/>
            <person name="Huber K."/>
            <person name="Ghodbane F."/>
            <person name="Nouioui I."/>
            <person name="Tarhouni M."/>
            <person name="Gtari M."/>
        </authorList>
    </citation>
    <scope>NUCLEOTIDE SEQUENCE [LARGE SCALE GENOMIC DNA]</scope>
    <source>
        <strain evidence="6 7">IRAMC:0171</strain>
    </source>
</reference>
<dbReference type="Proteomes" id="UP001201701">
    <property type="component" value="Unassembled WGS sequence"/>
</dbReference>
<keyword evidence="1 4" id="KW-0349">Heme</keyword>
<evidence type="ECO:0000256" key="3">
    <source>
        <dbReference type="ARBA" id="ARBA00023004"/>
    </source>
</evidence>
<organism evidence="6 7">
    <name type="scientific">Mesorhizobium retamae</name>
    <dbReference type="NCBI Taxonomy" id="2912854"/>
    <lineage>
        <taxon>Bacteria</taxon>
        <taxon>Pseudomonadati</taxon>
        <taxon>Pseudomonadota</taxon>
        <taxon>Alphaproteobacteria</taxon>
        <taxon>Hyphomicrobiales</taxon>
        <taxon>Phyllobacteriaceae</taxon>
        <taxon>Mesorhizobium</taxon>
    </lineage>
</organism>
<comment type="caution">
    <text evidence="6">The sequence shown here is derived from an EMBL/GenBank/DDBJ whole genome shotgun (WGS) entry which is preliminary data.</text>
</comment>
<evidence type="ECO:0000313" key="7">
    <source>
        <dbReference type="Proteomes" id="UP001201701"/>
    </source>
</evidence>
<dbReference type="Gene3D" id="1.10.760.10">
    <property type="entry name" value="Cytochrome c-like domain"/>
    <property type="match status" value="2"/>
</dbReference>
<dbReference type="PANTHER" id="PTHR35008">
    <property type="entry name" value="BLL4482 PROTEIN-RELATED"/>
    <property type="match status" value="1"/>
</dbReference>
<evidence type="ECO:0000256" key="1">
    <source>
        <dbReference type="ARBA" id="ARBA00022617"/>
    </source>
</evidence>
<dbReference type="RefSeq" id="WP_239368534.1">
    <property type="nucleotide sequence ID" value="NZ_JAKREW010000024.1"/>
</dbReference>
<feature type="domain" description="Cytochrome c" evidence="5">
    <location>
        <begin position="191"/>
        <end position="300"/>
    </location>
</feature>
<dbReference type="PANTHER" id="PTHR35008:SF8">
    <property type="entry name" value="ALCOHOL DEHYDROGENASE CYTOCHROME C SUBUNIT"/>
    <property type="match status" value="1"/>
</dbReference>
<proteinExistence type="predicted"/>
<dbReference type="PROSITE" id="PS51007">
    <property type="entry name" value="CYTC"/>
    <property type="match status" value="2"/>
</dbReference>
<evidence type="ECO:0000313" key="6">
    <source>
        <dbReference type="EMBL" id="MCG7507412.1"/>
    </source>
</evidence>
<dbReference type="InterPro" id="IPR009056">
    <property type="entry name" value="Cyt_c-like_dom"/>
</dbReference>
<feature type="domain" description="Cytochrome c" evidence="5">
    <location>
        <begin position="40"/>
        <end position="148"/>
    </location>
</feature>